<protein>
    <submittedName>
        <fullName evidence="1">9577_t:CDS:1</fullName>
    </submittedName>
</protein>
<name>A0A9N9HT42_9GLOM</name>
<evidence type="ECO:0000313" key="2">
    <source>
        <dbReference type="Proteomes" id="UP000789508"/>
    </source>
</evidence>
<dbReference type="AlphaFoldDB" id="A0A9N9HT42"/>
<comment type="caution">
    <text evidence="1">The sequence shown here is derived from an EMBL/GenBank/DDBJ whole genome shotgun (WGS) entry which is preliminary data.</text>
</comment>
<dbReference type="EMBL" id="CAJVPS010020451">
    <property type="protein sequence ID" value="CAG8704406.1"/>
    <property type="molecule type" value="Genomic_DNA"/>
</dbReference>
<reference evidence="1" key="1">
    <citation type="submission" date="2021-06" db="EMBL/GenBank/DDBJ databases">
        <authorList>
            <person name="Kallberg Y."/>
            <person name="Tangrot J."/>
            <person name="Rosling A."/>
        </authorList>
    </citation>
    <scope>NUCLEOTIDE SEQUENCE</scope>
    <source>
        <strain evidence="1">FL130A</strain>
    </source>
</reference>
<dbReference type="Proteomes" id="UP000789508">
    <property type="component" value="Unassembled WGS sequence"/>
</dbReference>
<keyword evidence="2" id="KW-1185">Reference proteome</keyword>
<proteinExistence type="predicted"/>
<gene>
    <name evidence="1" type="ORF">ALEPTO_LOCUS11690</name>
</gene>
<evidence type="ECO:0000313" key="1">
    <source>
        <dbReference type="EMBL" id="CAG8704406.1"/>
    </source>
</evidence>
<sequence>MNLEFENRYRRRKNQNARHLGIIYWTYPGVNICHPWQSIRSHAINFIMTNLLPERSVVANMANERTSASTTPIVNEQEQLHKKIMPSPNATPTRIEICEFQGQGNAPTSSTSQLSDKRELREHNAISIQSAPGSVTLIQSEPGSVYCTPLK</sequence>
<accession>A0A9N9HT42</accession>
<organism evidence="1 2">
    <name type="scientific">Ambispora leptoticha</name>
    <dbReference type="NCBI Taxonomy" id="144679"/>
    <lineage>
        <taxon>Eukaryota</taxon>
        <taxon>Fungi</taxon>
        <taxon>Fungi incertae sedis</taxon>
        <taxon>Mucoromycota</taxon>
        <taxon>Glomeromycotina</taxon>
        <taxon>Glomeromycetes</taxon>
        <taxon>Archaeosporales</taxon>
        <taxon>Ambisporaceae</taxon>
        <taxon>Ambispora</taxon>
    </lineage>
</organism>